<dbReference type="PANTHER" id="PTHR47505:SF1">
    <property type="entry name" value="DNA UTILIZATION PROTEIN YHGH"/>
    <property type="match status" value="1"/>
</dbReference>
<dbReference type="PANTHER" id="PTHR47505">
    <property type="entry name" value="DNA UTILIZATION PROTEIN YHGH"/>
    <property type="match status" value="1"/>
</dbReference>
<sequence>MKTNLKQIFGNWDLGYALDKHTLRSTYIGDNEYGHPQFNTERSEPGEALFQLKYRSDWDQAKVIAHAIAANVYSKFAKVGLIVPMPASKARQRQPVTEIARELAAIVKLNCFEDILRKATTGRALKDIGSKDERAKVLAGAITLNDEIRGDGQWNVLLVDDLYDTGASLEAATTVLRTYKKIGRIYVAAVSW</sequence>
<dbReference type="Proteomes" id="UP000727654">
    <property type="component" value="Unassembled WGS sequence"/>
</dbReference>
<keyword evidence="3" id="KW-1185">Reference proteome</keyword>
<evidence type="ECO:0000313" key="2">
    <source>
        <dbReference type="EMBL" id="CAG9179942.1"/>
    </source>
</evidence>
<organism evidence="2 3">
    <name type="scientific">Cupriavidus laharis</name>
    <dbReference type="NCBI Taxonomy" id="151654"/>
    <lineage>
        <taxon>Bacteria</taxon>
        <taxon>Pseudomonadati</taxon>
        <taxon>Pseudomonadota</taxon>
        <taxon>Betaproteobacteria</taxon>
        <taxon>Burkholderiales</taxon>
        <taxon>Burkholderiaceae</taxon>
        <taxon>Cupriavidus</taxon>
    </lineage>
</organism>
<comment type="caution">
    <text evidence="2">The sequence shown here is derived from an EMBL/GenBank/DDBJ whole genome shotgun (WGS) entry which is preliminary data.</text>
</comment>
<dbReference type="RefSeq" id="WP_224081608.1">
    <property type="nucleotide sequence ID" value="NZ_CAJZAI010000011.1"/>
</dbReference>
<evidence type="ECO:0000313" key="3">
    <source>
        <dbReference type="Proteomes" id="UP000727654"/>
    </source>
</evidence>
<dbReference type="EMBL" id="CAJZAI010000011">
    <property type="protein sequence ID" value="CAG9179942.1"/>
    <property type="molecule type" value="Genomic_DNA"/>
</dbReference>
<comment type="similarity">
    <text evidence="1">Belongs to the ComF/GntX family.</text>
</comment>
<dbReference type="InterPro" id="IPR000836">
    <property type="entry name" value="PRTase_dom"/>
</dbReference>
<dbReference type="SUPFAM" id="SSF53271">
    <property type="entry name" value="PRTase-like"/>
    <property type="match status" value="1"/>
</dbReference>
<gene>
    <name evidence="2" type="ORF">LMG23992_04118</name>
</gene>
<reference evidence="2 3" key="1">
    <citation type="submission" date="2021-08" db="EMBL/GenBank/DDBJ databases">
        <authorList>
            <person name="Peeters C."/>
        </authorList>
    </citation>
    <scope>NUCLEOTIDE SEQUENCE [LARGE SCALE GENOMIC DNA]</scope>
    <source>
        <strain evidence="2 3">LMG 23992</strain>
    </source>
</reference>
<protein>
    <recommendedName>
        <fullName evidence="4">ComF family protein</fullName>
    </recommendedName>
</protein>
<dbReference type="CDD" id="cd06223">
    <property type="entry name" value="PRTases_typeI"/>
    <property type="match status" value="1"/>
</dbReference>
<dbReference type="Gene3D" id="3.40.50.2020">
    <property type="match status" value="1"/>
</dbReference>
<dbReference type="InterPro" id="IPR029057">
    <property type="entry name" value="PRTase-like"/>
</dbReference>
<accession>A0ABM8XIF8</accession>
<evidence type="ECO:0000256" key="1">
    <source>
        <dbReference type="ARBA" id="ARBA00008007"/>
    </source>
</evidence>
<proteinExistence type="inferred from homology"/>
<dbReference type="InterPro" id="IPR051910">
    <property type="entry name" value="ComF/GntX_DNA_util-trans"/>
</dbReference>
<evidence type="ECO:0008006" key="4">
    <source>
        <dbReference type="Google" id="ProtNLM"/>
    </source>
</evidence>
<name>A0ABM8XIF8_9BURK</name>